<accession>A0ACC1QXN7</accession>
<gene>
    <name evidence="1" type="ORF">NLG97_g4200</name>
</gene>
<protein>
    <submittedName>
        <fullName evidence="1">Uncharacterized protein</fullName>
    </submittedName>
</protein>
<reference evidence="1" key="1">
    <citation type="submission" date="2022-07" db="EMBL/GenBank/DDBJ databases">
        <title>Genome Sequence of Lecanicillium saksenae.</title>
        <authorList>
            <person name="Buettner E."/>
        </authorList>
    </citation>
    <scope>NUCLEOTIDE SEQUENCE</scope>
    <source>
        <strain evidence="1">VT-O1</strain>
    </source>
</reference>
<dbReference type="Proteomes" id="UP001148737">
    <property type="component" value="Unassembled WGS sequence"/>
</dbReference>
<name>A0ACC1QXN7_9HYPO</name>
<dbReference type="EMBL" id="JANAKD010000398">
    <property type="protein sequence ID" value="KAJ3494247.1"/>
    <property type="molecule type" value="Genomic_DNA"/>
</dbReference>
<sequence length="234" mass="26486">MEAQQSHLTTDAYHGSSLGEADESVTNTQIPYHVPNAYDDNDSALGDDASIASSSVSLTESIYEHRALHGRTYQVSKTTEYWGPNDEEQNEGLDLAHALITMLLGDRLFEAPLEKAPSRTLQSHKLEHLLLVNQNLRAYDTLTSLFDLFIQIDSEDTEYVYIWRAEQEDHLRLIKGDPNAGMTQEQVVHFVDGYYPAYELYTDGVRSGIFSDRPGCQLRMVVGRDRSVKQVMRI</sequence>
<comment type="caution">
    <text evidence="1">The sequence shown here is derived from an EMBL/GenBank/DDBJ whole genome shotgun (WGS) entry which is preliminary data.</text>
</comment>
<keyword evidence="2" id="KW-1185">Reference proteome</keyword>
<proteinExistence type="predicted"/>
<evidence type="ECO:0000313" key="1">
    <source>
        <dbReference type="EMBL" id="KAJ3494247.1"/>
    </source>
</evidence>
<evidence type="ECO:0000313" key="2">
    <source>
        <dbReference type="Proteomes" id="UP001148737"/>
    </source>
</evidence>
<organism evidence="1 2">
    <name type="scientific">Lecanicillium saksenae</name>
    <dbReference type="NCBI Taxonomy" id="468837"/>
    <lineage>
        <taxon>Eukaryota</taxon>
        <taxon>Fungi</taxon>
        <taxon>Dikarya</taxon>
        <taxon>Ascomycota</taxon>
        <taxon>Pezizomycotina</taxon>
        <taxon>Sordariomycetes</taxon>
        <taxon>Hypocreomycetidae</taxon>
        <taxon>Hypocreales</taxon>
        <taxon>Cordycipitaceae</taxon>
        <taxon>Lecanicillium</taxon>
    </lineage>
</organism>